<reference evidence="2 3" key="1">
    <citation type="submission" date="2022-10" db="EMBL/GenBank/DDBJ databases">
        <title>Janthinobacterium sp. hw3 Genome sequencing.</title>
        <authorList>
            <person name="Park S."/>
        </authorList>
    </citation>
    <scope>NUCLEOTIDE SEQUENCE [LARGE SCALE GENOMIC DNA]</scope>
    <source>
        <strain evidence="3">hw3</strain>
    </source>
</reference>
<gene>
    <name evidence="2" type="ORF">OIK44_21480</name>
</gene>
<feature type="transmembrane region" description="Helical" evidence="1">
    <location>
        <begin position="252"/>
        <end position="273"/>
    </location>
</feature>
<sequence>MKRKLYLIHRWLGIVLCLFMAMWFFSGVVMMYVGYPKLSHAERLAALPELDGVNCCATLEQWLQAAGRDGEPAAVRLTSVAGRPRALLNYGRAGVVALDGVSGLRVDGVGADDALAAARAFMPGVPAFHEDLVDEDAFSHSKALDAQRPLHRIQMADAASTRLYVSARTGEVVRDASASERGWNWVGSWIHWLYPFRGGVTERFWNDIVTYSSIAATVLALLGMLVGVWRWRFSGRFRSGSRSPYREPWMRWHHLLGLLFGTLTVTFIFSGLMSMNPFKVLDSGAPKVGQQQRWQAARFTLPAREALRRLAASGFEARELEWRVVDGAGYFLAWDGQGRTRLLAAGGEDGAQPFAAFDIARMRALGGAMLASSKVTEASVLSEYDTYYYSRDAHTMTGGMKHLPVLRLKFDDPHTTWLYLDPSSGAVVKQLDGHQRAKRWLFALLHSWDWAPLLERRPWWDLWMIVICAGGMLISVTGIVIGWRRLRP</sequence>
<feature type="transmembrane region" description="Helical" evidence="1">
    <location>
        <begin position="12"/>
        <end position="35"/>
    </location>
</feature>
<dbReference type="RefSeq" id="WP_273673792.1">
    <property type="nucleotide sequence ID" value="NZ_JAQQXR010000010.1"/>
</dbReference>
<protein>
    <submittedName>
        <fullName evidence="2">PepSY domain-containing protein</fullName>
    </submittedName>
</protein>
<accession>A0ABT5K6V7</accession>
<dbReference type="EMBL" id="JAQQXR010000010">
    <property type="protein sequence ID" value="MDC8760165.1"/>
    <property type="molecule type" value="Genomic_DNA"/>
</dbReference>
<keyword evidence="3" id="KW-1185">Reference proteome</keyword>
<keyword evidence="1" id="KW-1133">Transmembrane helix</keyword>
<evidence type="ECO:0000256" key="1">
    <source>
        <dbReference type="SAM" id="Phobius"/>
    </source>
</evidence>
<evidence type="ECO:0000313" key="2">
    <source>
        <dbReference type="EMBL" id="MDC8760165.1"/>
    </source>
</evidence>
<feature type="transmembrane region" description="Helical" evidence="1">
    <location>
        <begin position="462"/>
        <end position="483"/>
    </location>
</feature>
<keyword evidence="1" id="KW-0812">Transmembrane</keyword>
<dbReference type="Proteomes" id="UP001221208">
    <property type="component" value="Unassembled WGS sequence"/>
</dbReference>
<dbReference type="Pfam" id="PF03929">
    <property type="entry name" value="PepSY_TM"/>
    <property type="match status" value="1"/>
</dbReference>
<dbReference type="PANTHER" id="PTHR34219">
    <property type="entry name" value="IRON-REGULATED INNER MEMBRANE PROTEIN-RELATED"/>
    <property type="match status" value="1"/>
</dbReference>
<keyword evidence="1" id="KW-0472">Membrane</keyword>
<dbReference type="PANTHER" id="PTHR34219:SF6">
    <property type="entry name" value="BLR3280 PROTEIN"/>
    <property type="match status" value="1"/>
</dbReference>
<proteinExistence type="predicted"/>
<comment type="caution">
    <text evidence="2">The sequence shown here is derived from an EMBL/GenBank/DDBJ whole genome shotgun (WGS) entry which is preliminary data.</text>
</comment>
<organism evidence="2 3">
    <name type="scientific">Janthinobacterium fluminis</name>
    <dbReference type="NCBI Taxonomy" id="2987524"/>
    <lineage>
        <taxon>Bacteria</taxon>
        <taxon>Pseudomonadati</taxon>
        <taxon>Pseudomonadota</taxon>
        <taxon>Betaproteobacteria</taxon>
        <taxon>Burkholderiales</taxon>
        <taxon>Oxalobacteraceae</taxon>
        <taxon>Janthinobacterium</taxon>
    </lineage>
</organism>
<feature type="transmembrane region" description="Helical" evidence="1">
    <location>
        <begin position="208"/>
        <end position="231"/>
    </location>
</feature>
<evidence type="ECO:0000313" key="3">
    <source>
        <dbReference type="Proteomes" id="UP001221208"/>
    </source>
</evidence>
<name>A0ABT5K6V7_9BURK</name>
<dbReference type="InterPro" id="IPR005625">
    <property type="entry name" value="PepSY-ass_TM"/>
</dbReference>